<keyword evidence="3" id="KW-1185">Reference proteome</keyword>
<evidence type="ECO:0000313" key="2">
    <source>
        <dbReference type="EMBL" id="GMS86628.1"/>
    </source>
</evidence>
<comment type="caution">
    <text evidence="2">The sequence shown here is derived from an EMBL/GenBank/DDBJ whole genome shotgun (WGS) entry which is preliminary data.</text>
</comment>
<feature type="non-terminal residue" evidence="2">
    <location>
        <position position="1"/>
    </location>
</feature>
<dbReference type="EMBL" id="BTSX01000002">
    <property type="protein sequence ID" value="GMS86628.1"/>
    <property type="molecule type" value="Genomic_DNA"/>
</dbReference>
<gene>
    <name evidence="2" type="ORF">PENTCL1PPCAC_8803</name>
</gene>
<name>A0AAV5SU37_9BILA</name>
<evidence type="ECO:0000313" key="3">
    <source>
        <dbReference type="Proteomes" id="UP001432027"/>
    </source>
</evidence>
<proteinExistence type="predicted"/>
<accession>A0AAV5SU37</accession>
<evidence type="ECO:0008006" key="4">
    <source>
        <dbReference type="Google" id="ProtNLM"/>
    </source>
</evidence>
<dbReference type="AlphaFoldDB" id="A0AAV5SU37"/>
<feature type="compositionally biased region" description="Polar residues" evidence="1">
    <location>
        <begin position="11"/>
        <end position="20"/>
    </location>
</feature>
<organism evidence="2 3">
    <name type="scientific">Pristionchus entomophagus</name>
    <dbReference type="NCBI Taxonomy" id="358040"/>
    <lineage>
        <taxon>Eukaryota</taxon>
        <taxon>Metazoa</taxon>
        <taxon>Ecdysozoa</taxon>
        <taxon>Nematoda</taxon>
        <taxon>Chromadorea</taxon>
        <taxon>Rhabditida</taxon>
        <taxon>Rhabditina</taxon>
        <taxon>Diplogasteromorpha</taxon>
        <taxon>Diplogasteroidea</taxon>
        <taxon>Neodiplogasteridae</taxon>
        <taxon>Pristionchus</taxon>
    </lineage>
</organism>
<sequence>FQERRSDIDESPSNSSTRGLFSKITKSTVVRKNSTPKCVMCEMYPRTASAYTVHLQRHHKTSLKQMGFFLICSCGHEVRSNNSDPEHTKKCNGYDYSLHN</sequence>
<dbReference type="Proteomes" id="UP001432027">
    <property type="component" value="Unassembled WGS sequence"/>
</dbReference>
<feature type="region of interest" description="Disordered" evidence="1">
    <location>
        <begin position="1"/>
        <end position="20"/>
    </location>
</feature>
<feature type="non-terminal residue" evidence="2">
    <location>
        <position position="100"/>
    </location>
</feature>
<protein>
    <recommendedName>
        <fullName evidence="4">C2H2-type domain-containing protein</fullName>
    </recommendedName>
</protein>
<evidence type="ECO:0000256" key="1">
    <source>
        <dbReference type="SAM" id="MobiDB-lite"/>
    </source>
</evidence>
<reference evidence="2" key="1">
    <citation type="submission" date="2023-10" db="EMBL/GenBank/DDBJ databases">
        <title>Genome assembly of Pristionchus species.</title>
        <authorList>
            <person name="Yoshida K."/>
            <person name="Sommer R.J."/>
        </authorList>
    </citation>
    <scope>NUCLEOTIDE SEQUENCE</scope>
    <source>
        <strain evidence="2">RS0144</strain>
    </source>
</reference>